<accession>A0AAD6ZTJ6</accession>
<proteinExistence type="predicted"/>
<dbReference type="Proteomes" id="UP001218218">
    <property type="component" value="Unassembled WGS sequence"/>
</dbReference>
<gene>
    <name evidence="1" type="ORF">DFH08DRAFT_876614</name>
</gene>
<evidence type="ECO:0000313" key="1">
    <source>
        <dbReference type="EMBL" id="KAJ7337362.1"/>
    </source>
</evidence>
<sequence length="157" mass="16785">MANAPVALGGPPQWATDQHNILLHTLHWNQDEARINHFNTQISLAKMSRWTAARTFNASCHHDSEPLQALDLLPVLIPMPVVPAPPAPGAALALPALFVAPPIILPAPPPNFPATKGALRNLQSNALAVLLAAYGQAVPVTHMLRRTAFASFVGVRL</sequence>
<evidence type="ECO:0000313" key="2">
    <source>
        <dbReference type="Proteomes" id="UP001218218"/>
    </source>
</evidence>
<dbReference type="AlphaFoldDB" id="A0AAD6ZTJ6"/>
<comment type="caution">
    <text evidence="1">The sequence shown here is derived from an EMBL/GenBank/DDBJ whole genome shotgun (WGS) entry which is preliminary data.</text>
</comment>
<dbReference type="EMBL" id="JARIHO010000029">
    <property type="protein sequence ID" value="KAJ7337362.1"/>
    <property type="molecule type" value="Genomic_DNA"/>
</dbReference>
<protein>
    <submittedName>
        <fullName evidence="1">Uncharacterized protein</fullName>
    </submittedName>
</protein>
<keyword evidence="2" id="KW-1185">Reference proteome</keyword>
<reference evidence="1" key="1">
    <citation type="submission" date="2023-03" db="EMBL/GenBank/DDBJ databases">
        <title>Massive genome expansion in bonnet fungi (Mycena s.s.) driven by repeated elements and novel gene families across ecological guilds.</title>
        <authorList>
            <consortium name="Lawrence Berkeley National Laboratory"/>
            <person name="Harder C.B."/>
            <person name="Miyauchi S."/>
            <person name="Viragh M."/>
            <person name="Kuo A."/>
            <person name="Thoen E."/>
            <person name="Andreopoulos B."/>
            <person name="Lu D."/>
            <person name="Skrede I."/>
            <person name="Drula E."/>
            <person name="Henrissat B."/>
            <person name="Morin E."/>
            <person name="Kohler A."/>
            <person name="Barry K."/>
            <person name="LaButti K."/>
            <person name="Morin E."/>
            <person name="Salamov A."/>
            <person name="Lipzen A."/>
            <person name="Mereny Z."/>
            <person name="Hegedus B."/>
            <person name="Baldrian P."/>
            <person name="Stursova M."/>
            <person name="Weitz H."/>
            <person name="Taylor A."/>
            <person name="Grigoriev I.V."/>
            <person name="Nagy L.G."/>
            <person name="Martin F."/>
            <person name="Kauserud H."/>
        </authorList>
    </citation>
    <scope>NUCLEOTIDE SEQUENCE</scope>
    <source>
        <strain evidence="1">CBHHK002</strain>
    </source>
</reference>
<name>A0AAD6ZTJ6_9AGAR</name>
<organism evidence="1 2">
    <name type="scientific">Mycena albidolilacea</name>
    <dbReference type="NCBI Taxonomy" id="1033008"/>
    <lineage>
        <taxon>Eukaryota</taxon>
        <taxon>Fungi</taxon>
        <taxon>Dikarya</taxon>
        <taxon>Basidiomycota</taxon>
        <taxon>Agaricomycotina</taxon>
        <taxon>Agaricomycetes</taxon>
        <taxon>Agaricomycetidae</taxon>
        <taxon>Agaricales</taxon>
        <taxon>Marasmiineae</taxon>
        <taxon>Mycenaceae</taxon>
        <taxon>Mycena</taxon>
    </lineage>
</organism>